<dbReference type="EMBL" id="AP023355">
    <property type="protein sequence ID" value="BCJ36522.1"/>
    <property type="molecule type" value="Genomic_DNA"/>
</dbReference>
<keyword evidence="3" id="KW-0732">Signal</keyword>
<name>A0A7R7DRM6_9ACTN</name>
<feature type="compositionally biased region" description="Low complexity" evidence="6">
    <location>
        <begin position="14"/>
        <end position="28"/>
    </location>
</feature>
<dbReference type="InterPro" id="IPR057739">
    <property type="entry name" value="Glyco_hydro_29_N"/>
</dbReference>
<evidence type="ECO:0000256" key="4">
    <source>
        <dbReference type="ARBA" id="ARBA00022801"/>
    </source>
</evidence>
<dbReference type="RefSeq" id="WP_203962886.1">
    <property type="nucleotide sequence ID" value="NZ_AP023355.1"/>
</dbReference>
<keyword evidence="5" id="KW-0326">Glycosidase</keyword>
<dbReference type="Pfam" id="PF01120">
    <property type="entry name" value="Alpha_L_fucos"/>
    <property type="match status" value="1"/>
</dbReference>
<dbReference type="Gene3D" id="2.60.120.260">
    <property type="entry name" value="Galactose-binding domain-like"/>
    <property type="match status" value="1"/>
</dbReference>
<gene>
    <name evidence="8" type="ORF">Athai_40250</name>
</gene>
<dbReference type="SMART" id="SM00812">
    <property type="entry name" value="Alpha_L_fucos"/>
    <property type="match status" value="1"/>
</dbReference>
<dbReference type="InterPro" id="IPR000933">
    <property type="entry name" value="Glyco_hydro_29"/>
</dbReference>
<feature type="region of interest" description="Disordered" evidence="6">
    <location>
        <begin position="684"/>
        <end position="704"/>
    </location>
</feature>
<keyword evidence="4" id="KW-0378">Hydrolase</keyword>
<dbReference type="GO" id="GO:0016139">
    <property type="term" value="P:glycoside catabolic process"/>
    <property type="evidence" value="ECO:0007669"/>
    <property type="project" value="TreeGrafter"/>
</dbReference>
<evidence type="ECO:0000256" key="1">
    <source>
        <dbReference type="ARBA" id="ARBA00007951"/>
    </source>
</evidence>
<dbReference type="GO" id="GO:0006004">
    <property type="term" value="P:fucose metabolic process"/>
    <property type="evidence" value="ECO:0007669"/>
    <property type="project" value="TreeGrafter"/>
</dbReference>
<accession>A0A7R7DRM6</accession>
<evidence type="ECO:0000313" key="9">
    <source>
        <dbReference type="Proteomes" id="UP000611640"/>
    </source>
</evidence>
<reference evidence="8 9" key="1">
    <citation type="submission" date="2020-08" db="EMBL/GenBank/DDBJ databases">
        <title>Whole genome shotgun sequence of Actinocatenispora thailandica NBRC 105041.</title>
        <authorList>
            <person name="Komaki H."/>
            <person name="Tamura T."/>
        </authorList>
    </citation>
    <scope>NUCLEOTIDE SEQUENCE [LARGE SCALE GENOMIC DNA]</scope>
    <source>
        <strain evidence="8 9">NBRC 105041</strain>
    </source>
</reference>
<dbReference type="EC" id="3.2.1.51" evidence="2"/>
<dbReference type="SMR" id="A0A7R7DRM6"/>
<dbReference type="Proteomes" id="UP000611640">
    <property type="component" value="Chromosome"/>
</dbReference>
<dbReference type="InterPro" id="IPR017853">
    <property type="entry name" value="GH"/>
</dbReference>
<evidence type="ECO:0000313" key="8">
    <source>
        <dbReference type="EMBL" id="BCJ36522.1"/>
    </source>
</evidence>
<dbReference type="SUPFAM" id="SSF51445">
    <property type="entry name" value="(Trans)glycosidases"/>
    <property type="match status" value="1"/>
</dbReference>
<organism evidence="8 9">
    <name type="scientific">Actinocatenispora thailandica</name>
    <dbReference type="NCBI Taxonomy" id="227318"/>
    <lineage>
        <taxon>Bacteria</taxon>
        <taxon>Bacillati</taxon>
        <taxon>Actinomycetota</taxon>
        <taxon>Actinomycetes</taxon>
        <taxon>Micromonosporales</taxon>
        <taxon>Micromonosporaceae</taxon>
        <taxon>Actinocatenispora</taxon>
    </lineage>
</organism>
<dbReference type="GO" id="GO:0004560">
    <property type="term" value="F:alpha-L-fucosidase activity"/>
    <property type="evidence" value="ECO:0007669"/>
    <property type="project" value="InterPro"/>
</dbReference>
<sequence>MPVPRRRPRTAGSGAPETGGLAAPATAGAADPPVLDVSFGGSFSAGDAYTAATGETMGATLTRRTGAESLDAARGAVLHGGADGLTLVPDRPVSGGDTQRPFVIEAAFTPTGDQQPLATVLAVGGAVFARYAGNRLEYGISVLAGGARTDVTRTVAEPAVGSQHVLSLGYQPGADGATLHAFLDGDQLPDAVSDAGPAAWLPGPAGGRVGIGNDVHPARPSGGLTGSVRRARVAGAAGPFTTEYLALQRIRSSTTPARVGFEGALKADGRCRSAPGESGLEVLGALPRVAAEHPPAQRLAIGPGECLTSLLAKASSLRPSLRQLAWQRLGQTAFLHFGMNTFTGQEWGTGTEDPGLFAPTDLDTDQWARTLRDAGFALAILVVKHHDGFVLYPSRYTRHSVAASGWRDGAGDVLRDFTDSMHRYGIRVGVYLSPADENQFHHGVYANGSARTTRTIPTLVPGDDRAARVADGSLLTFHLAADDYGGYLLNQLYEVLTEYGPVDQVWFDGAQGRIPPDRVEQYDFASWYSLIRSLAPQAVISVTGPDVRWVGNEHGLAREDEWSALPTVTRADGAPDYALGFAAPDQGGDGALLAGRDAGGTDLSWWPAECDVSLHAGWFWHPDQAPKSVAELVDIHARSVGRNAVLLLNVPPDTAGRIADADVDRLAEWRAELHRLMPTDLARGARVDGDGSRPGAVVDGRQGSAWIAPGPDAGSLTVTLPAATRIERIALSEDIRYGQQLARAVLEVPDGAGGWSTLATVGTVGSQRIVVLDRPVVTGTLRLRVVASRAAVRLDRLSLYCAAT</sequence>
<feature type="domain" description="Glycoside hydrolase family 29 N-terminal" evidence="7">
    <location>
        <begin position="356"/>
        <end position="668"/>
    </location>
</feature>
<dbReference type="SUPFAM" id="SSF49785">
    <property type="entry name" value="Galactose-binding domain-like"/>
    <property type="match status" value="1"/>
</dbReference>
<comment type="similarity">
    <text evidence="1">Belongs to the glycosyl hydrolase 29 family.</text>
</comment>
<evidence type="ECO:0000256" key="2">
    <source>
        <dbReference type="ARBA" id="ARBA00012662"/>
    </source>
</evidence>
<dbReference type="InterPro" id="IPR008979">
    <property type="entry name" value="Galactose-bd-like_sf"/>
</dbReference>
<proteinExistence type="inferred from homology"/>
<dbReference type="GO" id="GO:0005764">
    <property type="term" value="C:lysosome"/>
    <property type="evidence" value="ECO:0007669"/>
    <property type="project" value="TreeGrafter"/>
</dbReference>
<evidence type="ECO:0000256" key="3">
    <source>
        <dbReference type="ARBA" id="ARBA00022729"/>
    </source>
</evidence>
<dbReference type="KEGG" id="atl:Athai_40250"/>
<evidence type="ECO:0000256" key="6">
    <source>
        <dbReference type="SAM" id="MobiDB-lite"/>
    </source>
</evidence>
<dbReference type="AlphaFoldDB" id="A0A7R7DRM6"/>
<dbReference type="PANTHER" id="PTHR10030">
    <property type="entry name" value="ALPHA-L-FUCOSIDASE"/>
    <property type="match status" value="1"/>
</dbReference>
<feature type="region of interest" description="Disordered" evidence="6">
    <location>
        <begin position="1"/>
        <end position="28"/>
    </location>
</feature>
<evidence type="ECO:0000256" key="5">
    <source>
        <dbReference type="ARBA" id="ARBA00023295"/>
    </source>
</evidence>
<keyword evidence="9" id="KW-1185">Reference proteome</keyword>
<dbReference type="PANTHER" id="PTHR10030:SF37">
    <property type="entry name" value="ALPHA-L-FUCOSIDASE-RELATED"/>
    <property type="match status" value="1"/>
</dbReference>
<evidence type="ECO:0000259" key="7">
    <source>
        <dbReference type="Pfam" id="PF01120"/>
    </source>
</evidence>
<dbReference type="Gene3D" id="3.20.20.80">
    <property type="entry name" value="Glycosidases"/>
    <property type="match status" value="1"/>
</dbReference>
<protein>
    <recommendedName>
        <fullName evidence="2">alpha-L-fucosidase</fullName>
        <ecNumber evidence="2">3.2.1.51</ecNumber>
    </recommendedName>
</protein>